<evidence type="ECO:0000313" key="2">
    <source>
        <dbReference type="EMBL" id="EKF25484.1"/>
    </source>
</evidence>
<sequence length="42" mass="4684">MLLPGERMFTTGSPSPIPLPQNRFTRRAACRVFAHSEQKPGT</sequence>
<dbReference type="PATRIC" id="fig|1122247.3.peg.423"/>
<keyword evidence="3" id="KW-1185">Reference proteome</keyword>
<accession>K5BKU7</accession>
<comment type="caution">
    <text evidence="2">The sequence shown here is derived from an EMBL/GenBank/DDBJ whole genome shotgun (WGS) entry which is preliminary data.</text>
</comment>
<dbReference type="Proteomes" id="UP000006265">
    <property type="component" value="Unassembled WGS sequence"/>
</dbReference>
<feature type="region of interest" description="Disordered" evidence="1">
    <location>
        <begin position="1"/>
        <end position="21"/>
    </location>
</feature>
<dbReference type="EMBL" id="AMRA01000013">
    <property type="protein sequence ID" value="EKF25484.1"/>
    <property type="molecule type" value="Genomic_DNA"/>
</dbReference>
<gene>
    <name evidence="2" type="ORF">C731_0443</name>
</gene>
<protein>
    <submittedName>
        <fullName evidence="2">Uncharacterized protein</fullName>
    </submittedName>
</protein>
<name>K5BKU7_MYCHD</name>
<evidence type="ECO:0000256" key="1">
    <source>
        <dbReference type="SAM" id="MobiDB-lite"/>
    </source>
</evidence>
<reference evidence="2 3" key="1">
    <citation type="journal article" date="2012" name="J. Bacteriol.">
        <title>Genome sequence of Mycobacterium hassiacum DSM 44199, a rare source of heat-stable mycobacterial proteins.</title>
        <authorList>
            <person name="Tiago I."/>
            <person name="Maranha A."/>
            <person name="Mendes V."/>
            <person name="Alarico S."/>
            <person name="Moynihan P.J."/>
            <person name="Clarke A.J."/>
            <person name="Macedo-Ribeiro S."/>
            <person name="Pereira P.J."/>
            <person name="Empadinhas N."/>
        </authorList>
    </citation>
    <scope>NUCLEOTIDE SEQUENCE [LARGE SCALE GENOMIC DNA]</scope>
    <source>
        <strain evidence="3">DSM 44199 / CIP 105218 / JCM 12690 / 3849</strain>
    </source>
</reference>
<proteinExistence type="predicted"/>
<organism evidence="2 3">
    <name type="scientific">Mycolicibacterium hassiacum (strain DSM 44199 / CIP 105218 / JCM 12690 / 3849)</name>
    <name type="common">Mycobacterium hassiacum</name>
    <dbReference type="NCBI Taxonomy" id="1122247"/>
    <lineage>
        <taxon>Bacteria</taxon>
        <taxon>Bacillati</taxon>
        <taxon>Actinomycetota</taxon>
        <taxon>Actinomycetes</taxon>
        <taxon>Mycobacteriales</taxon>
        <taxon>Mycobacteriaceae</taxon>
        <taxon>Mycolicibacterium</taxon>
    </lineage>
</organism>
<dbReference type="AlphaFoldDB" id="K5BKU7"/>
<evidence type="ECO:0000313" key="3">
    <source>
        <dbReference type="Proteomes" id="UP000006265"/>
    </source>
</evidence>